<keyword evidence="1 7" id="KW-0028">Amino-acid biosynthesis</keyword>
<keyword evidence="7" id="KW-0479">Metal-binding</keyword>
<feature type="binding site" evidence="7">
    <location>
        <begin position="10"/>
        <end position="15"/>
    </location>
    <ligand>
        <name>ATP</name>
        <dbReference type="ChEBI" id="CHEBI:30616"/>
    </ligand>
</feature>
<evidence type="ECO:0000313" key="9">
    <source>
        <dbReference type="Proteomes" id="UP000451233"/>
    </source>
</evidence>
<evidence type="ECO:0000256" key="5">
    <source>
        <dbReference type="ARBA" id="ARBA00022840"/>
    </source>
</evidence>
<dbReference type="EC" id="2.7.1.71" evidence="7"/>
<reference evidence="8 9" key="1">
    <citation type="submission" date="2019-11" db="EMBL/GenBank/DDBJ databases">
        <title>Pedobacter sp. HMF7056 Genome sequencing and assembly.</title>
        <authorList>
            <person name="Kang H."/>
            <person name="Kim H."/>
            <person name="Joh K."/>
        </authorList>
    </citation>
    <scope>NUCLEOTIDE SEQUENCE [LARGE SCALE GENOMIC DNA]</scope>
    <source>
        <strain evidence="8 9">HMF7056</strain>
    </source>
</reference>
<comment type="function">
    <text evidence="7">Catalyzes the specific phosphorylation of the 3-hydroxyl group of shikimic acid using ATP as a cosubstrate.</text>
</comment>
<keyword evidence="9" id="KW-1185">Reference proteome</keyword>
<keyword evidence="7" id="KW-0963">Cytoplasm</keyword>
<feature type="binding site" evidence="7">
    <location>
        <position position="14"/>
    </location>
    <ligand>
        <name>Mg(2+)</name>
        <dbReference type="ChEBI" id="CHEBI:18420"/>
    </ligand>
</feature>
<comment type="pathway">
    <text evidence="7">Metabolic intermediate biosynthesis; chorismate biosynthesis; chorismate from D-erythrose 4-phosphate and phosphoenolpyruvate: step 5/7.</text>
</comment>
<sequence length="168" mass="18952">MKIFLTGFMGCGKSTLGRKLANKLSYSFVDLDKVIEQNAGMPIPRYFEAFGETAFRELEKNTLQTTAFPEDTVIATGGGLPCFHDNMQWMNEHGISAFISLPPKVLADRLNTAQEERPVLQNLKGEALLEFITKKLAEREPFYRKANYILNGIDLTAEKIIDYLRING</sequence>
<dbReference type="GO" id="GO:0000287">
    <property type="term" value="F:magnesium ion binding"/>
    <property type="evidence" value="ECO:0007669"/>
    <property type="project" value="UniProtKB-UniRule"/>
</dbReference>
<dbReference type="GO" id="GO:0005524">
    <property type="term" value="F:ATP binding"/>
    <property type="evidence" value="ECO:0007669"/>
    <property type="project" value="UniProtKB-UniRule"/>
</dbReference>
<comment type="subunit">
    <text evidence="7">Monomer.</text>
</comment>
<keyword evidence="4 7" id="KW-0418">Kinase</keyword>
<dbReference type="InterPro" id="IPR031322">
    <property type="entry name" value="Shikimate/glucono_kinase"/>
</dbReference>
<evidence type="ECO:0000256" key="7">
    <source>
        <dbReference type="HAMAP-Rule" id="MF_00109"/>
    </source>
</evidence>
<keyword evidence="3 7" id="KW-0547">Nucleotide-binding</keyword>
<dbReference type="PRINTS" id="PR01100">
    <property type="entry name" value="SHIKIMTKNASE"/>
</dbReference>
<dbReference type="GO" id="GO:0009423">
    <property type="term" value="P:chorismate biosynthetic process"/>
    <property type="evidence" value="ECO:0007669"/>
    <property type="project" value="UniProtKB-UniRule"/>
</dbReference>
<dbReference type="RefSeq" id="WP_160908133.1">
    <property type="nucleotide sequence ID" value="NZ_WVHS01000004.1"/>
</dbReference>
<keyword evidence="2 7" id="KW-0808">Transferase</keyword>
<evidence type="ECO:0000256" key="3">
    <source>
        <dbReference type="ARBA" id="ARBA00022741"/>
    </source>
</evidence>
<dbReference type="SUPFAM" id="SSF52540">
    <property type="entry name" value="P-loop containing nucleoside triphosphate hydrolases"/>
    <property type="match status" value="1"/>
</dbReference>
<keyword evidence="5 7" id="KW-0067">ATP-binding</keyword>
<comment type="similarity">
    <text evidence="7">Belongs to the shikimate kinase family.</text>
</comment>
<comment type="caution">
    <text evidence="8">The sequence shown here is derived from an EMBL/GenBank/DDBJ whole genome shotgun (WGS) entry which is preliminary data.</text>
</comment>
<dbReference type="Gene3D" id="3.40.50.300">
    <property type="entry name" value="P-loop containing nucleotide triphosphate hydrolases"/>
    <property type="match status" value="1"/>
</dbReference>
<evidence type="ECO:0000313" key="8">
    <source>
        <dbReference type="EMBL" id="MXV17132.1"/>
    </source>
</evidence>
<evidence type="ECO:0000256" key="2">
    <source>
        <dbReference type="ARBA" id="ARBA00022679"/>
    </source>
</evidence>
<evidence type="ECO:0000256" key="1">
    <source>
        <dbReference type="ARBA" id="ARBA00022605"/>
    </source>
</evidence>
<dbReference type="PANTHER" id="PTHR21087:SF16">
    <property type="entry name" value="SHIKIMATE KINASE 1, CHLOROPLASTIC"/>
    <property type="match status" value="1"/>
</dbReference>
<evidence type="ECO:0000256" key="6">
    <source>
        <dbReference type="ARBA" id="ARBA00023141"/>
    </source>
</evidence>
<dbReference type="PANTHER" id="PTHR21087">
    <property type="entry name" value="SHIKIMATE KINASE"/>
    <property type="match status" value="1"/>
</dbReference>
<feature type="binding site" evidence="7">
    <location>
        <position position="56"/>
    </location>
    <ligand>
        <name>substrate</name>
    </ligand>
</feature>
<dbReference type="GO" id="GO:0005829">
    <property type="term" value="C:cytosol"/>
    <property type="evidence" value="ECO:0007669"/>
    <property type="project" value="TreeGrafter"/>
</dbReference>
<dbReference type="InterPro" id="IPR000623">
    <property type="entry name" value="Shikimate_kinase/TSH1"/>
</dbReference>
<dbReference type="HAMAP" id="MF_00109">
    <property type="entry name" value="Shikimate_kinase"/>
    <property type="match status" value="1"/>
</dbReference>
<comment type="cofactor">
    <cofactor evidence="7">
        <name>Mg(2+)</name>
        <dbReference type="ChEBI" id="CHEBI:18420"/>
    </cofactor>
    <text evidence="7">Binds 1 Mg(2+) ion per subunit.</text>
</comment>
<feature type="binding site" evidence="7">
    <location>
        <position position="32"/>
    </location>
    <ligand>
        <name>substrate</name>
    </ligand>
</feature>
<name>A0A7K1Y1Q0_9SPHI</name>
<evidence type="ECO:0000256" key="4">
    <source>
        <dbReference type="ARBA" id="ARBA00022777"/>
    </source>
</evidence>
<comment type="subcellular location">
    <subcellularLocation>
        <location evidence="7">Cytoplasm</location>
    </subcellularLocation>
</comment>
<proteinExistence type="inferred from homology"/>
<feature type="binding site" evidence="7">
    <location>
        <position position="78"/>
    </location>
    <ligand>
        <name>substrate</name>
    </ligand>
</feature>
<comment type="catalytic activity">
    <reaction evidence="7">
        <text>shikimate + ATP = 3-phosphoshikimate + ADP + H(+)</text>
        <dbReference type="Rhea" id="RHEA:13121"/>
        <dbReference type="ChEBI" id="CHEBI:15378"/>
        <dbReference type="ChEBI" id="CHEBI:30616"/>
        <dbReference type="ChEBI" id="CHEBI:36208"/>
        <dbReference type="ChEBI" id="CHEBI:145989"/>
        <dbReference type="ChEBI" id="CHEBI:456216"/>
        <dbReference type="EC" id="2.7.1.71"/>
    </reaction>
</comment>
<protein>
    <recommendedName>
        <fullName evidence="7">Shikimate kinase</fullName>
        <shortName evidence="7">SK</shortName>
        <ecNumber evidence="7">2.7.1.71</ecNumber>
    </recommendedName>
</protein>
<dbReference type="Pfam" id="PF01202">
    <property type="entry name" value="SKI"/>
    <property type="match status" value="1"/>
</dbReference>
<keyword evidence="7" id="KW-0460">Magnesium</keyword>
<dbReference type="GO" id="GO:0008652">
    <property type="term" value="P:amino acid biosynthetic process"/>
    <property type="evidence" value="ECO:0007669"/>
    <property type="project" value="UniProtKB-KW"/>
</dbReference>
<dbReference type="CDD" id="cd00464">
    <property type="entry name" value="SK"/>
    <property type="match status" value="1"/>
</dbReference>
<gene>
    <name evidence="7" type="primary">aroK</name>
    <name evidence="8" type="ORF">GS398_17660</name>
</gene>
<feature type="binding site" evidence="7">
    <location>
        <position position="117"/>
    </location>
    <ligand>
        <name>ATP</name>
        <dbReference type="ChEBI" id="CHEBI:30616"/>
    </ligand>
</feature>
<dbReference type="EMBL" id="WVHS01000004">
    <property type="protein sequence ID" value="MXV17132.1"/>
    <property type="molecule type" value="Genomic_DNA"/>
</dbReference>
<dbReference type="GO" id="GO:0009073">
    <property type="term" value="P:aromatic amino acid family biosynthetic process"/>
    <property type="evidence" value="ECO:0007669"/>
    <property type="project" value="UniProtKB-KW"/>
</dbReference>
<dbReference type="InterPro" id="IPR027417">
    <property type="entry name" value="P-loop_NTPase"/>
</dbReference>
<dbReference type="AlphaFoldDB" id="A0A7K1Y1Q0"/>
<dbReference type="UniPathway" id="UPA00053">
    <property type="reaction ID" value="UER00088"/>
</dbReference>
<organism evidence="8 9">
    <name type="scientific">Hufsiella ginkgonis</name>
    <dbReference type="NCBI Taxonomy" id="2695274"/>
    <lineage>
        <taxon>Bacteria</taxon>
        <taxon>Pseudomonadati</taxon>
        <taxon>Bacteroidota</taxon>
        <taxon>Sphingobacteriia</taxon>
        <taxon>Sphingobacteriales</taxon>
        <taxon>Sphingobacteriaceae</taxon>
        <taxon>Hufsiella</taxon>
    </lineage>
</organism>
<dbReference type="Proteomes" id="UP000451233">
    <property type="component" value="Unassembled WGS sequence"/>
</dbReference>
<feature type="binding site" evidence="7">
    <location>
        <position position="139"/>
    </location>
    <ligand>
        <name>substrate</name>
    </ligand>
</feature>
<keyword evidence="6 7" id="KW-0057">Aromatic amino acid biosynthesis</keyword>
<comment type="caution">
    <text evidence="7">Lacks conserved residue(s) required for the propagation of feature annotation.</text>
</comment>
<dbReference type="GO" id="GO:0004765">
    <property type="term" value="F:shikimate kinase activity"/>
    <property type="evidence" value="ECO:0007669"/>
    <property type="project" value="UniProtKB-UniRule"/>
</dbReference>
<accession>A0A7K1Y1Q0</accession>